<dbReference type="VEuPathDB" id="PlasmoDB:PRG01_1337900"/>
<name>A0A151L2E2_PLARE</name>
<dbReference type="RefSeq" id="XP_019969717.1">
    <property type="nucleotide sequence ID" value="XM_020114280.1"/>
</dbReference>
<feature type="non-terminal residue" evidence="2">
    <location>
        <position position="1"/>
    </location>
</feature>
<evidence type="ECO:0000313" key="2">
    <source>
        <dbReference type="EMBL" id="KYN93121.1"/>
    </source>
</evidence>
<dbReference type="Proteomes" id="UP000076359">
    <property type="component" value="Unassembled WGS sequence"/>
</dbReference>
<evidence type="ECO:0000313" key="3">
    <source>
        <dbReference type="Proteomes" id="UP000076359"/>
    </source>
</evidence>
<dbReference type="KEGG" id="prei:PRSY57_0020300A"/>
<feature type="non-terminal residue" evidence="2">
    <location>
        <position position="177"/>
    </location>
</feature>
<organism evidence="2 3">
    <name type="scientific">Plasmodium reichenowi</name>
    <dbReference type="NCBI Taxonomy" id="5854"/>
    <lineage>
        <taxon>Eukaryota</taxon>
        <taxon>Sar</taxon>
        <taxon>Alveolata</taxon>
        <taxon>Apicomplexa</taxon>
        <taxon>Aconoidasida</taxon>
        <taxon>Haemosporida</taxon>
        <taxon>Plasmodiidae</taxon>
        <taxon>Plasmodium</taxon>
        <taxon>Plasmodium (Laverania)</taxon>
    </lineage>
</organism>
<protein>
    <submittedName>
        <fullName evidence="2">Reticulocyte binding protein 7</fullName>
    </submittedName>
</protein>
<reference evidence="2 3" key="1">
    <citation type="journal article" date="2016" name="Nat. Commun.">
        <title>Genomes of cryptic chimpanzee Plasmodium species reveal key evolutionary events leading to human malaria.</title>
        <authorList>
            <person name="Sundararaman S.A."/>
            <person name="Plenderleith L.J."/>
            <person name="Liu W."/>
            <person name="Loy D.E."/>
            <person name="Learn G.H."/>
            <person name="Li Y."/>
            <person name="Shaw K.S."/>
            <person name="Ayouba A."/>
            <person name="Peeters M."/>
            <person name="Speede S."/>
            <person name="Shaw G.M."/>
            <person name="Bushman F.D."/>
            <person name="Brisson D."/>
            <person name="Rayner J.C."/>
            <person name="Sharp P.M."/>
            <person name="Hahn B.H."/>
        </authorList>
    </citation>
    <scope>NUCLEOTIDE SEQUENCE [LARGE SCALE GENOMIC DNA]</scope>
    <source>
        <strain evidence="2 3">SY57</strain>
    </source>
</reference>
<proteinExistence type="predicted"/>
<dbReference type="EMBL" id="LVLA01000280">
    <property type="protein sequence ID" value="KYN93121.1"/>
    <property type="molecule type" value="Genomic_DNA"/>
</dbReference>
<feature type="coiled-coil region" evidence="1">
    <location>
        <begin position="12"/>
        <end position="46"/>
    </location>
</feature>
<sequence length="177" mass="20992">YIQNIDTNLQKVDKLNRDADKWKQIKDEAQKLLDEYSNVKTDLHKQVNVDIKSVQEKKDKWKDVRAKIDNMYVDYIALNKSTDEMIEKQFNEILDKYNNIIQDKSKIINEKVNMYLKRSDEIIDKLKNVNPKLEVEKYENPEYKSNVESLKNKVVELDKKIKDNKIPIGKIMAASKE</sequence>
<comment type="caution">
    <text evidence="2">The sequence shown here is derived from an EMBL/GenBank/DDBJ whole genome shotgun (WGS) entry which is preliminary data.</text>
</comment>
<dbReference type="VEuPathDB" id="PlasmoDB:PRCDC_1334400"/>
<accession>A0A151L2E2</accession>
<gene>
    <name evidence="2" type="ORF">PRSY57_0020300A</name>
</gene>
<dbReference type="GeneID" id="30953634"/>
<evidence type="ECO:0000256" key="1">
    <source>
        <dbReference type="SAM" id="Coils"/>
    </source>
</evidence>
<dbReference type="AlphaFoldDB" id="A0A151L2E2"/>
<keyword evidence="1" id="KW-0175">Coiled coil</keyword>